<dbReference type="EMBL" id="SOCP01000002">
    <property type="protein sequence ID" value="TDV56135.1"/>
    <property type="molecule type" value="Genomic_DNA"/>
</dbReference>
<dbReference type="Pfam" id="PF16670">
    <property type="entry name" value="PI-PLC-C1"/>
    <property type="match status" value="1"/>
</dbReference>
<sequence>MRLRFGWRGKAGVGALAIALSITIPAVANAGSSPAHGYDNPRSDATRLNQIQAIGSHNSYHLEVSAAEKAIRIQQAPDNEHEFEFTASPLAEQLSSQNVRQVEFDVWADPDGGLFANPLLRQLAGLGAYEPAMAQPGTKVLHAQDVDYYSRCLTLVSCLRGVKSWSDSHPSHMPIAILLEFNDDPLWYPGTTEVVPGTVVPVEWTKARMVSLENELLSVFPRNRIITPDDVRKPGKTLEQSIKTDGWPTIGSSRGKVMFLMDQKDFDTKYRNAYVAGNPSLEGRLMFSQSTPGQPDAAFLKRYVWDAGGPAEITNLVRQGYLVRTRADADTLQARANDTTDRDAALASGAQWVSTDYPAPGLANRWGSPYYVAIPGGTVARCNPVLTVSVCRSSAIEPKPARPRR</sequence>
<reference evidence="2 3" key="1">
    <citation type="submission" date="2019-03" db="EMBL/GenBank/DDBJ databases">
        <title>Genomic Encyclopedia of Archaeal and Bacterial Type Strains, Phase II (KMG-II): from individual species to whole genera.</title>
        <authorList>
            <person name="Goeker M."/>
        </authorList>
    </citation>
    <scope>NUCLEOTIDE SEQUENCE [LARGE SCALE GENOMIC DNA]</scope>
    <source>
        <strain evidence="2 3">DSM 45499</strain>
    </source>
</reference>
<organism evidence="2 3">
    <name type="scientific">Actinophytocola oryzae</name>
    <dbReference type="NCBI Taxonomy" id="502181"/>
    <lineage>
        <taxon>Bacteria</taxon>
        <taxon>Bacillati</taxon>
        <taxon>Actinomycetota</taxon>
        <taxon>Actinomycetes</taxon>
        <taxon>Pseudonocardiales</taxon>
        <taxon>Pseudonocardiaceae</taxon>
    </lineage>
</organism>
<proteinExistence type="predicted"/>
<keyword evidence="1" id="KW-0732">Signal</keyword>
<dbReference type="InterPro" id="IPR017946">
    <property type="entry name" value="PLC-like_Pdiesterase_TIM-brl"/>
</dbReference>
<dbReference type="OrthoDB" id="195526at2"/>
<dbReference type="GO" id="GO:0006629">
    <property type="term" value="P:lipid metabolic process"/>
    <property type="evidence" value="ECO:0007669"/>
    <property type="project" value="InterPro"/>
</dbReference>
<protein>
    <submittedName>
        <fullName evidence="2">Calcium-dependent phosphoinositide phospholipase C</fullName>
    </submittedName>
</protein>
<gene>
    <name evidence="2" type="ORF">CLV71_102201</name>
</gene>
<feature type="signal peptide" evidence="1">
    <location>
        <begin position="1"/>
        <end position="30"/>
    </location>
</feature>
<dbReference type="Gene3D" id="3.20.20.190">
    <property type="entry name" value="Phosphatidylinositol (PI) phosphodiesterase"/>
    <property type="match status" value="1"/>
</dbReference>
<keyword evidence="3" id="KW-1185">Reference proteome</keyword>
<dbReference type="AlphaFoldDB" id="A0A4R7W1Z3"/>
<dbReference type="InterPro" id="IPR032075">
    <property type="entry name" value="PI-PLC-C1"/>
</dbReference>
<accession>A0A4R7W1Z3</accession>
<dbReference type="Proteomes" id="UP000294927">
    <property type="component" value="Unassembled WGS sequence"/>
</dbReference>
<evidence type="ECO:0000256" key="1">
    <source>
        <dbReference type="SAM" id="SignalP"/>
    </source>
</evidence>
<dbReference type="GO" id="GO:0008081">
    <property type="term" value="F:phosphoric diester hydrolase activity"/>
    <property type="evidence" value="ECO:0007669"/>
    <property type="project" value="InterPro"/>
</dbReference>
<dbReference type="SUPFAM" id="SSF51695">
    <property type="entry name" value="PLC-like phosphodiesterases"/>
    <property type="match status" value="1"/>
</dbReference>
<evidence type="ECO:0000313" key="2">
    <source>
        <dbReference type="EMBL" id="TDV56135.1"/>
    </source>
</evidence>
<dbReference type="CDD" id="cd08589">
    <property type="entry name" value="PI-PLCc_SaPLC1_like"/>
    <property type="match status" value="1"/>
</dbReference>
<feature type="chain" id="PRO_5020916552" evidence="1">
    <location>
        <begin position="31"/>
        <end position="405"/>
    </location>
</feature>
<comment type="caution">
    <text evidence="2">The sequence shown here is derived from an EMBL/GenBank/DDBJ whole genome shotgun (WGS) entry which is preliminary data.</text>
</comment>
<evidence type="ECO:0000313" key="3">
    <source>
        <dbReference type="Proteomes" id="UP000294927"/>
    </source>
</evidence>
<name>A0A4R7W1Z3_9PSEU</name>